<protein>
    <submittedName>
        <fullName evidence="6">LysR family transcriptional regulator</fullName>
    </submittedName>
</protein>
<evidence type="ECO:0000259" key="5">
    <source>
        <dbReference type="PROSITE" id="PS50931"/>
    </source>
</evidence>
<dbReference type="InterPro" id="IPR036390">
    <property type="entry name" value="WH_DNA-bd_sf"/>
</dbReference>
<dbReference type="PANTHER" id="PTHR30427">
    <property type="entry name" value="TRANSCRIPTIONAL ACTIVATOR PROTEIN LYSR"/>
    <property type="match status" value="1"/>
</dbReference>
<keyword evidence="2" id="KW-0805">Transcription regulation</keyword>
<dbReference type="PROSITE" id="PS50931">
    <property type="entry name" value="HTH_LYSR"/>
    <property type="match status" value="1"/>
</dbReference>
<organism evidence="6 7">
    <name type="scientific">Alicycliphilus denitrificans</name>
    <dbReference type="NCBI Taxonomy" id="179636"/>
    <lineage>
        <taxon>Bacteria</taxon>
        <taxon>Pseudomonadati</taxon>
        <taxon>Pseudomonadota</taxon>
        <taxon>Betaproteobacteria</taxon>
        <taxon>Burkholderiales</taxon>
        <taxon>Comamonadaceae</taxon>
        <taxon>Alicycliphilus</taxon>
    </lineage>
</organism>
<keyword evidence="3" id="KW-0238">DNA-binding</keyword>
<evidence type="ECO:0000256" key="2">
    <source>
        <dbReference type="ARBA" id="ARBA00023015"/>
    </source>
</evidence>
<sequence length="307" mass="32965">MTSRNVTHRMIEAFRAAMLHNGISAGADSLGITQPAMSRLIADLQKSTGILLFAKSGRTIKPTEEAHALMAKVQQSFLGLEQIIDFSDQLRKQKLGQLSISTIPSIGHSIIPAVVRQLREKFPDVLISLRVASYIDVARHVKTRQADIGLTADTLSLGDLETVAEFSSECVCIGTEKWLDPKAGHIHVSEFAGKPFIASTGTFQTRLDAWLGANGVQVDAMVEASLFQSISDLCLEGLGIAVVDPMTAAKHQRRGGVALPLRPAIGYTVYATAMSDARLSAPAKELIRLVAAASSGKHITPTHESMT</sequence>
<evidence type="ECO:0000256" key="4">
    <source>
        <dbReference type="ARBA" id="ARBA00023163"/>
    </source>
</evidence>
<dbReference type="PRINTS" id="PR00039">
    <property type="entry name" value="HTHLYSR"/>
</dbReference>
<dbReference type="Gene3D" id="1.10.10.10">
    <property type="entry name" value="Winged helix-like DNA-binding domain superfamily/Winged helix DNA-binding domain"/>
    <property type="match status" value="1"/>
</dbReference>
<dbReference type="SUPFAM" id="SSF46785">
    <property type="entry name" value="Winged helix' DNA-binding domain"/>
    <property type="match status" value="1"/>
</dbReference>
<name>A0A3R7IIX4_9BURK</name>
<evidence type="ECO:0000313" key="6">
    <source>
        <dbReference type="EMBL" id="RKJ99517.1"/>
    </source>
</evidence>
<evidence type="ECO:0000313" key="7">
    <source>
        <dbReference type="Proteomes" id="UP000216225"/>
    </source>
</evidence>
<dbReference type="SUPFAM" id="SSF53850">
    <property type="entry name" value="Periplasmic binding protein-like II"/>
    <property type="match status" value="1"/>
</dbReference>
<dbReference type="EMBL" id="NKDB02000001">
    <property type="protein sequence ID" value="RKJ99517.1"/>
    <property type="molecule type" value="Genomic_DNA"/>
</dbReference>
<dbReference type="InterPro" id="IPR005119">
    <property type="entry name" value="LysR_subst-bd"/>
</dbReference>
<dbReference type="GO" id="GO:0010628">
    <property type="term" value="P:positive regulation of gene expression"/>
    <property type="evidence" value="ECO:0007669"/>
    <property type="project" value="TreeGrafter"/>
</dbReference>
<dbReference type="InterPro" id="IPR000847">
    <property type="entry name" value="LysR_HTH_N"/>
</dbReference>
<dbReference type="Proteomes" id="UP000216225">
    <property type="component" value="Unassembled WGS sequence"/>
</dbReference>
<dbReference type="Pfam" id="PF00126">
    <property type="entry name" value="HTH_1"/>
    <property type="match status" value="1"/>
</dbReference>
<dbReference type="GO" id="GO:0043565">
    <property type="term" value="F:sequence-specific DNA binding"/>
    <property type="evidence" value="ECO:0007669"/>
    <property type="project" value="TreeGrafter"/>
</dbReference>
<dbReference type="AlphaFoldDB" id="A0A3R7IIX4"/>
<comment type="similarity">
    <text evidence="1">Belongs to the LysR transcriptional regulatory family.</text>
</comment>
<proteinExistence type="inferred from homology"/>
<keyword evidence="4" id="KW-0804">Transcription</keyword>
<gene>
    <name evidence="6" type="ORF">CE154_007260</name>
</gene>
<evidence type="ECO:0000256" key="3">
    <source>
        <dbReference type="ARBA" id="ARBA00023125"/>
    </source>
</evidence>
<dbReference type="Pfam" id="PF03466">
    <property type="entry name" value="LysR_substrate"/>
    <property type="match status" value="1"/>
</dbReference>
<dbReference type="InterPro" id="IPR036388">
    <property type="entry name" value="WH-like_DNA-bd_sf"/>
</dbReference>
<feature type="domain" description="HTH lysR-type" evidence="5">
    <location>
        <begin position="11"/>
        <end position="63"/>
    </location>
</feature>
<dbReference type="PANTHER" id="PTHR30427:SF1">
    <property type="entry name" value="TRANSCRIPTIONAL ACTIVATOR PROTEIN LYSR"/>
    <property type="match status" value="1"/>
</dbReference>
<dbReference type="Gene3D" id="3.40.190.290">
    <property type="match status" value="1"/>
</dbReference>
<evidence type="ECO:0000256" key="1">
    <source>
        <dbReference type="ARBA" id="ARBA00009437"/>
    </source>
</evidence>
<comment type="caution">
    <text evidence="6">The sequence shown here is derived from an EMBL/GenBank/DDBJ whole genome shotgun (WGS) entry which is preliminary data.</text>
</comment>
<dbReference type="GO" id="GO:0003700">
    <property type="term" value="F:DNA-binding transcription factor activity"/>
    <property type="evidence" value="ECO:0007669"/>
    <property type="project" value="InterPro"/>
</dbReference>
<accession>A0A3R7IIX4</accession>
<dbReference type="RefSeq" id="WP_094436462.1">
    <property type="nucleotide sequence ID" value="NZ_NKDB02000001.1"/>
</dbReference>
<reference evidence="6 7" key="1">
    <citation type="submission" date="2018-09" db="EMBL/GenBank/DDBJ databases">
        <title>Genome comparison of Alicycliphilus sp. BQ1, a polyurethanolytic bacterium, with its closest phylogenetic relatives Alicycliphilus denitrificans BC and K601, unable to attack polyurethane.</title>
        <authorList>
            <person name="Loza-Tavera H."/>
            <person name="Lozano L."/>
            <person name="Cevallos M."/>
            <person name="Maya-Lucas O."/>
            <person name="Garcia-Mena J."/>
            <person name="Hernandez J."/>
        </authorList>
    </citation>
    <scope>NUCLEOTIDE SEQUENCE [LARGE SCALE GENOMIC DNA]</scope>
    <source>
        <strain evidence="6 7">BQ1</strain>
    </source>
</reference>